<reference evidence="2 3" key="1">
    <citation type="journal article" date="2016" name="Front. Microbiol.">
        <title>Genomic Resource of Rice Seed Associated Bacteria.</title>
        <authorList>
            <person name="Midha S."/>
            <person name="Bansal K."/>
            <person name="Sharma S."/>
            <person name="Kumar N."/>
            <person name="Patil P.P."/>
            <person name="Chaudhry V."/>
            <person name="Patil P.B."/>
        </authorList>
    </citation>
    <scope>NUCLEOTIDE SEQUENCE [LARGE SCALE GENOMIC DNA]</scope>
    <source>
        <strain evidence="2 3">NS220</strain>
    </source>
</reference>
<name>A0A147ESZ8_MICTE</name>
<sequence>MLLSIGVVVMCVGLAAGIIRVVLPRLSSPTPLGVFLRLVSVSGALSVGAGAMYVVRFSGGGTGALVTADTAMVLASALVCVAVWPPGNGRSVSPIAFASALCLAALTGLSSALLPLATSLAVKAGVLTLVSAAGAVLTLRNRELPRASMCVLGATMCTYGAYSALRLVVAATPESPLSRSVFSPTGTGIAAVAAMLMTGVAVGLVGRPVAHAEVRDDHRRILVSIGDWRLATAAFGTDRVLGLLLELRLAARELDSSAVDGVHGVEVALPDALAALRERMRMAYGWRPEEIELLIDRSPTPRGLPRY</sequence>
<feature type="transmembrane region" description="Helical" evidence="1">
    <location>
        <begin position="35"/>
        <end position="55"/>
    </location>
</feature>
<dbReference type="Proteomes" id="UP000075025">
    <property type="component" value="Unassembled WGS sequence"/>
</dbReference>
<organism evidence="2 3">
    <name type="scientific">Microbacterium testaceum</name>
    <name type="common">Aureobacterium testaceum</name>
    <name type="synonym">Brevibacterium testaceum</name>
    <dbReference type="NCBI Taxonomy" id="2033"/>
    <lineage>
        <taxon>Bacteria</taxon>
        <taxon>Bacillati</taxon>
        <taxon>Actinomycetota</taxon>
        <taxon>Actinomycetes</taxon>
        <taxon>Micrococcales</taxon>
        <taxon>Microbacteriaceae</taxon>
        <taxon>Microbacterium</taxon>
    </lineage>
</organism>
<evidence type="ECO:0000256" key="1">
    <source>
        <dbReference type="SAM" id="Phobius"/>
    </source>
</evidence>
<feature type="transmembrane region" description="Helical" evidence="1">
    <location>
        <begin position="189"/>
        <end position="210"/>
    </location>
</feature>
<feature type="transmembrane region" description="Helical" evidence="1">
    <location>
        <begin position="6"/>
        <end position="23"/>
    </location>
</feature>
<feature type="transmembrane region" description="Helical" evidence="1">
    <location>
        <begin position="151"/>
        <end position="169"/>
    </location>
</feature>
<protein>
    <submittedName>
        <fullName evidence="2">Uncharacterized protein</fullName>
    </submittedName>
</protein>
<keyword evidence="1" id="KW-0812">Transmembrane</keyword>
<keyword evidence="1" id="KW-1133">Transmembrane helix</keyword>
<evidence type="ECO:0000313" key="2">
    <source>
        <dbReference type="EMBL" id="KTR88252.1"/>
    </source>
</evidence>
<accession>A0A147ESZ8</accession>
<dbReference type="AlphaFoldDB" id="A0A147ESZ8"/>
<evidence type="ECO:0000313" key="3">
    <source>
        <dbReference type="Proteomes" id="UP000075025"/>
    </source>
</evidence>
<comment type="caution">
    <text evidence="2">The sequence shown here is derived from an EMBL/GenBank/DDBJ whole genome shotgun (WGS) entry which is preliminary data.</text>
</comment>
<dbReference type="OrthoDB" id="5083980at2"/>
<feature type="transmembrane region" description="Helical" evidence="1">
    <location>
        <begin position="61"/>
        <end position="83"/>
    </location>
</feature>
<feature type="transmembrane region" description="Helical" evidence="1">
    <location>
        <begin position="95"/>
        <end position="114"/>
    </location>
</feature>
<gene>
    <name evidence="2" type="ORF">NS220_16435</name>
</gene>
<feature type="non-terminal residue" evidence="2">
    <location>
        <position position="307"/>
    </location>
</feature>
<keyword evidence="1" id="KW-0472">Membrane</keyword>
<proteinExistence type="predicted"/>
<dbReference type="RefSeq" id="WP_153004339.1">
    <property type="nucleotide sequence ID" value="NZ_LDRT01000142.1"/>
</dbReference>
<dbReference type="PATRIC" id="fig|2033.6.peg.851"/>
<dbReference type="EMBL" id="LDRT01000142">
    <property type="protein sequence ID" value="KTR88252.1"/>
    <property type="molecule type" value="Genomic_DNA"/>
</dbReference>